<dbReference type="STRING" id="428993.SAMN06296058_1821"/>
<feature type="region of interest" description="Disordered" evidence="3">
    <location>
        <begin position="136"/>
        <end position="161"/>
    </location>
</feature>
<dbReference type="InterPro" id="IPR002410">
    <property type="entry name" value="Peptidase_S33"/>
</dbReference>
<evidence type="ECO:0000313" key="8">
    <source>
        <dbReference type="Proteomes" id="UP000190341"/>
    </source>
</evidence>
<dbReference type="Pfam" id="PF08386">
    <property type="entry name" value="Abhydrolase_4"/>
    <property type="match status" value="1"/>
</dbReference>
<evidence type="ECO:0000256" key="4">
    <source>
        <dbReference type="SAM" id="SignalP"/>
    </source>
</evidence>
<dbReference type="InterPro" id="IPR013595">
    <property type="entry name" value="Pept_S33_TAP-like_C"/>
</dbReference>
<dbReference type="AlphaFoldDB" id="A0A1T5KNE9"/>
<evidence type="ECO:0000256" key="3">
    <source>
        <dbReference type="SAM" id="MobiDB-lite"/>
    </source>
</evidence>
<gene>
    <name evidence="7" type="ORF">SAMN06296058_1821</name>
</gene>
<proteinExistence type="inferred from homology"/>
<feature type="domain" description="Peptidase S33 tripeptidyl aminopeptidase-like C-terminal" evidence="6">
    <location>
        <begin position="391"/>
        <end position="489"/>
    </location>
</feature>
<keyword evidence="8" id="KW-1185">Reference proteome</keyword>
<dbReference type="InterPro" id="IPR000073">
    <property type="entry name" value="AB_hydrolase_1"/>
</dbReference>
<dbReference type="InterPro" id="IPR029058">
    <property type="entry name" value="AB_hydrolase_fold"/>
</dbReference>
<dbReference type="EMBL" id="FUZV01000001">
    <property type="protein sequence ID" value="SKC64798.1"/>
    <property type="molecule type" value="Genomic_DNA"/>
</dbReference>
<dbReference type="GO" id="GO:0016020">
    <property type="term" value="C:membrane"/>
    <property type="evidence" value="ECO:0007669"/>
    <property type="project" value="TreeGrafter"/>
</dbReference>
<dbReference type="Proteomes" id="UP000190341">
    <property type="component" value="Unassembled WGS sequence"/>
</dbReference>
<dbReference type="OrthoDB" id="4510475at2"/>
<dbReference type="PANTHER" id="PTHR43798:SF27">
    <property type="entry name" value="HYDROLASE ALPHA_BETA HYDROLASE FOLD FAMILY"/>
    <property type="match status" value="1"/>
</dbReference>
<dbReference type="Gene3D" id="3.40.50.1820">
    <property type="entry name" value="alpha/beta hydrolase"/>
    <property type="match status" value="1"/>
</dbReference>
<sequence>MRLTRTTWLATASLLTLAACQPGKPASETTEARAVRHLGKLAFEPCTLASPFANGNLEAQCGTFEVPENPQAPQGRKIALNIAWLPATDDGSATPDPVFFLAGGPGQAASEHAVLIDMALREVRKQRDVVLVDQRGTGKSNPLTCSEDEGQSPSASDIESMTDEAVRMETQRCVDALSKRADLRFYTTSDAVRDLDAVRTAIGADQINLVGVSYGTRVAQQYAATHPTHTRSIVLDGVAPNSLVVGGEFARRFDESLVRQSQACTADPACHKRYPTDLRARLLALKQRLAQSPVEVDYRDPSTGEQKHGTLTGSTVTGLSHAFSYMPATMSLLPLVIDEADQGRYGPLMSLSQFMQGQVSGQMARGMQLSVICAEDADRYQPDPADAGTVMGPDMARLFFSPCVAWPKGARPANFTAPLKSPVPALLMSGELDPVTPPSYAEQVLQGLPKGRHFVLHGQGHNVIAQGCMPKLVGQFIESGDAKALDGKCLDSIDGTPAFTGFNGWEP</sequence>
<keyword evidence="2" id="KW-0378">Hydrolase</keyword>
<dbReference type="RefSeq" id="WP_079724082.1">
    <property type="nucleotide sequence ID" value="NZ_BMCL01000002.1"/>
</dbReference>
<dbReference type="PROSITE" id="PS51257">
    <property type="entry name" value="PROKAR_LIPOPROTEIN"/>
    <property type="match status" value="1"/>
</dbReference>
<dbReference type="GO" id="GO:0008233">
    <property type="term" value="F:peptidase activity"/>
    <property type="evidence" value="ECO:0007669"/>
    <property type="project" value="InterPro"/>
</dbReference>
<dbReference type="InterPro" id="IPR050266">
    <property type="entry name" value="AB_hydrolase_sf"/>
</dbReference>
<dbReference type="PRINTS" id="PR00793">
    <property type="entry name" value="PROAMNOPTASE"/>
</dbReference>
<feature type="signal peptide" evidence="4">
    <location>
        <begin position="1"/>
        <end position="18"/>
    </location>
</feature>
<accession>A0A1T5KNE9</accession>
<evidence type="ECO:0000313" key="7">
    <source>
        <dbReference type="EMBL" id="SKC64798.1"/>
    </source>
</evidence>
<dbReference type="SUPFAM" id="SSF53474">
    <property type="entry name" value="alpha/beta-Hydrolases"/>
    <property type="match status" value="1"/>
</dbReference>
<evidence type="ECO:0000256" key="1">
    <source>
        <dbReference type="ARBA" id="ARBA00010088"/>
    </source>
</evidence>
<dbReference type="Pfam" id="PF00561">
    <property type="entry name" value="Abhydrolase_1"/>
    <property type="match status" value="1"/>
</dbReference>
<reference evidence="7 8" key="1">
    <citation type="submission" date="2017-02" db="EMBL/GenBank/DDBJ databases">
        <authorList>
            <person name="Peterson S.W."/>
        </authorList>
    </citation>
    <scope>NUCLEOTIDE SEQUENCE [LARGE SCALE GENOMIC DNA]</scope>
    <source>
        <strain evidence="7 8">P15</strain>
    </source>
</reference>
<evidence type="ECO:0000259" key="6">
    <source>
        <dbReference type="Pfam" id="PF08386"/>
    </source>
</evidence>
<feature type="chain" id="PRO_5012820916" evidence="4">
    <location>
        <begin position="19"/>
        <end position="507"/>
    </location>
</feature>
<keyword evidence="4" id="KW-0732">Signal</keyword>
<dbReference type="GO" id="GO:0006508">
    <property type="term" value="P:proteolysis"/>
    <property type="evidence" value="ECO:0007669"/>
    <property type="project" value="InterPro"/>
</dbReference>
<feature type="domain" description="AB hydrolase-1" evidence="5">
    <location>
        <begin position="97"/>
        <end position="260"/>
    </location>
</feature>
<comment type="similarity">
    <text evidence="1">Belongs to the peptidase S33 family.</text>
</comment>
<name>A0A1T5KNE9_9GAMM</name>
<dbReference type="PANTHER" id="PTHR43798">
    <property type="entry name" value="MONOACYLGLYCEROL LIPASE"/>
    <property type="match status" value="1"/>
</dbReference>
<evidence type="ECO:0000256" key="2">
    <source>
        <dbReference type="ARBA" id="ARBA00022801"/>
    </source>
</evidence>
<organism evidence="7 8">
    <name type="scientific">Pseudoxanthomonas indica</name>
    <dbReference type="NCBI Taxonomy" id="428993"/>
    <lineage>
        <taxon>Bacteria</taxon>
        <taxon>Pseudomonadati</taxon>
        <taxon>Pseudomonadota</taxon>
        <taxon>Gammaproteobacteria</taxon>
        <taxon>Lysobacterales</taxon>
        <taxon>Lysobacteraceae</taxon>
        <taxon>Pseudoxanthomonas</taxon>
    </lineage>
</organism>
<protein>
    <submittedName>
        <fullName evidence="7">TAP-like protein</fullName>
    </submittedName>
</protein>
<evidence type="ECO:0000259" key="5">
    <source>
        <dbReference type="Pfam" id="PF00561"/>
    </source>
</evidence>